<dbReference type="STRING" id="320771.Cflav_PD5923"/>
<dbReference type="AlphaFoldDB" id="B9X9S0"/>
<dbReference type="RefSeq" id="WP_007412595.1">
    <property type="nucleotide sequence ID" value="NZ_ABOX02000001.1"/>
</dbReference>
<accession>B9X9S0</accession>
<evidence type="ECO:0000313" key="1">
    <source>
        <dbReference type="EMBL" id="EEF63288.1"/>
    </source>
</evidence>
<keyword evidence="2" id="KW-1185">Reference proteome</keyword>
<gene>
    <name evidence="1" type="ORF">Cflav_PD5923</name>
</gene>
<dbReference type="EMBL" id="ABOX02000001">
    <property type="protein sequence ID" value="EEF63288.1"/>
    <property type="molecule type" value="Genomic_DNA"/>
</dbReference>
<comment type="caution">
    <text evidence="1">The sequence shown here is derived from an EMBL/GenBank/DDBJ whole genome shotgun (WGS) entry which is preliminary data.</text>
</comment>
<evidence type="ECO:0000313" key="2">
    <source>
        <dbReference type="Proteomes" id="UP000003688"/>
    </source>
</evidence>
<dbReference type="OrthoDB" id="200016at2"/>
<proteinExistence type="predicted"/>
<name>B9X9S0_PEDPL</name>
<protein>
    <submittedName>
        <fullName evidence="1">Uncharacterized protein</fullName>
    </submittedName>
</protein>
<reference evidence="1 2" key="1">
    <citation type="journal article" date="2011" name="J. Bacteriol.">
        <title>Genome sequence of 'Pedosphaera parvula' Ellin514, an aerobic Verrucomicrobial isolate from pasture soil.</title>
        <authorList>
            <person name="Kant R."/>
            <person name="van Passel M.W."/>
            <person name="Sangwan P."/>
            <person name="Palva A."/>
            <person name="Lucas S."/>
            <person name="Copeland A."/>
            <person name="Lapidus A."/>
            <person name="Glavina Del Rio T."/>
            <person name="Dalin E."/>
            <person name="Tice H."/>
            <person name="Bruce D."/>
            <person name="Goodwin L."/>
            <person name="Pitluck S."/>
            <person name="Chertkov O."/>
            <person name="Larimer F.W."/>
            <person name="Land M.L."/>
            <person name="Hauser L."/>
            <person name="Brettin T.S."/>
            <person name="Detter J.C."/>
            <person name="Han S."/>
            <person name="de Vos W.M."/>
            <person name="Janssen P.H."/>
            <person name="Smidt H."/>
        </authorList>
    </citation>
    <scope>NUCLEOTIDE SEQUENCE [LARGE SCALE GENOMIC DNA]</scope>
    <source>
        <strain evidence="1 2">Ellin514</strain>
    </source>
</reference>
<dbReference type="Proteomes" id="UP000003688">
    <property type="component" value="Unassembled WGS sequence"/>
</dbReference>
<organism evidence="1 2">
    <name type="scientific">Pedosphaera parvula (strain Ellin514)</name>
    <dbReference type="NCBI Taxonomy" id="320771"/>
    <lineage>
        <taxon>Bacteria</taxon>
        <taxon>Pseudomonadati</taxon>
        <taxon>Verrucomicrobiota</taxon>
        <taxon>Pedosphaerae</taxon>
        <taxon>Pedosphaerales</taxon>
        <taxon>Pedosphaeraceae</taxon>
        <taxon>Pedosphaera</taxon>
    </lineage>
</organism>
<sequence precursor="true">MLILALLGATGSHWIVMQSVAWATMLAGNAKVESFHVALEKTFDGKHPCSLCKQIAKGKQSERKAEFQTEIKKLEFFDNTVSFVIYSPQAFSLLPERAEASLLRANAPPVPPPRSLLG</sequence>